<sequence>MMGVSRAGYYKWKRRDPSTRDLNRETMVEFVEQMHSEHSTHGYRWVVAFIRNELRATVSDNFVYKCFRYLGIQSETRPCFAIGYDTPVNYHLIS</sequence>
<reference evidence="1 2" key="1">
    <citation type="submission" date="2018-08" db="EMBL/GenBank/DDBJ databases">
        <title>A genome reference for cultivated species of the human gut microbiota.</title>
        <authorList>
            <person name="Zou Y."/>
            <person name="Xue W."/>
            <person name="Luo G."/>
        </authorList>
    </citation>
    <scope>NUCLEOTIDE SEQUENCE [LARGE SCALE GENOMIC DNA]</scope>
    <source>
        <strain evidence="1 2">AF04-46</strain>
    </source>
</reference>
<gene>
    <name evidence="1" type="ORF">DWV35_03320</name>
</gene>
<name>A0A3D2LPS4_BACOV</name>
<dbReference type="EMBL" id="QSBI01000003">
    <property type="protein sequence ID" value="RGX12508.1"/>
    <property type="molecule type" value="Genomic_DNA"/>
</dbReference>
<proteinExistence type="predicted"/>
<accession>A0A3D2LPS4</accession>
<evidence type="ECO:0000313" key="1">
    <source>
        <dbReference type="EMBL" id="RGX12508.1"/>
    </source>
</evidence>
<dbReference type="Proteomes" id="UP000286031">
    <property type="component" value="Unassembled WGS sequence"/>
</dbReference>
<protein>
    <submittedName>
        <fullName evidence="1">Uncharacterized protein</fullName>
    </submittedName>
</protein>
<evidence type="ECO:0000313" key="2">
    <source>
        <dbReference type="Proteomes" id="UP000286031"/>
    </source>
</evidence>
<organism evidence="1 2">
    <name type="scientific">Bacteroides ovatus</name>
    <dbReference type="NCBI Taxonomy" id="28116"/>
    <lineage>
        <taxon>Bacteria</taxon>
        <taxon>Pseudomonadati</taxon>
        <taxon>Bacteroidota</taxon>
        <taxon>Bacteroidia</taxon>
        <taxon>Bacteroidales</taxon>
        <taxon>Bacteroidaceae</taxon>
        <taxon>Bacteroides</taxon>
    </lineage>
</organism>
<dbReference type="AlphaFoldDB" id="A0A3D2LPS4"/>
<comment type="caution">
    <text evidence="1">The sequence shown here is derived from an EMBL/GenBank/DDBJ whole genome shotgun (WGS) entry which is preliminary data.</text>
</comment>